<evidence type="ECO:0000256" key="1">
    <source>
        <dbReference type="SAM" id="MobiDB-lite"/>
    </source>
</evidence>
<feature type="region of interest" description="Disordered" evidence="1">
    <location>
        <begin position="40"/>
        <end position="63"/>
    </location>
</feature>
<feature type="region of interest" description="Disordered" evidence="1">
    <location>
        <begin position="137"/>
        <end position="160"/>
    </location>
</feature>
<accession>A0A2U2BX69</accession>
<dbReference type="Proteomes" id="UP000245168">
    <property type="component" value="Unassembled WGS sequence"/>
</dbReference>
<comment type="caution">
    <text evidence="2">The sequence shown here is derived from an EMBL/GenBank/DDBJ whole genome shotgun (WGS) entry which is preliminary data.</text>
</comment>
<gene>
    <name evidence="2" type="ORF">DDZ18_02905</name>
</gene>
<sequence length="160" mass="17739">MGKPDHLTALRAIKAEYEAKLADNADFQALRAVEAAIEQMSDSSKRLAQPERRREATGESATSRAAIAKQVFEKVETPLTTQLMLQEFEKLGQPIAGKDPATNLASSLSRSDKFRSVIYKGQRAWWLTDRPYPGELVQEPMPEMGESNVNSLLTTSEDNA</sequence>
<feature type="compositionally biased region" description="Basic and acidic residues" evidence="1">
    <location>
        <begin position="43"/>
        <end position="57"/>
    </location>
</feature>
<keyword evidence="3" id="KW-1185">Reference proteome</keyword>
<evidence type="ECO:0000313" key="3">
    <source>
        <dbReference type="Proteomes" id="UP000245168"/>
    </source>
</evidence>
<dbReference type="RefSeq" id="WP_109251843.1">
    <property type="nucleotide sequence ID" value="NZ_QEXV01000001.1"/>
</dbReference>
<protein>
    <submittedName>
        <fullName evidence="2">Uncharacterized protein</fullName>
    </submittedName>
</protein>
<feature type="compositionally biased region" description="Polar residues" evidence="1">
    <location>
        <begin position="147"/>
        <end position="160"/>
    </location>
</feature>
<organism evidence="2 3">
    <name type="scientific">Marinicauda salina</name>
    <dbReference type="NCBI Taxonomy" id="2135793"/>
    <lineage>
        <taxon>Bacteria</taxon>
        <taxon>Pseudomonadati</taxon>
        <taxon>Pseudomonadota</taxon>
        <taxon>Alphaproteobacteria</taxon>
        <taxon>Maricaulales</taxon>
        <taxon>Maricaulaceae</taxon>
        <taxon>Marinicauda</taxon>
    </lineage>
</organism>
<dbReference type="AlphaFoldDB" id="A0A2U2BX69"/>
<reference evidence="3" key="1">
    <citation type="submission" date="2018-05" db="EMBL/GenBank/DDBJ databases">
        <authorList>
            <person name="Liu B.-T."/>
        </authorList>
    </citation>
    <scope>NUCLEOTIDE SEQUENCE [LARGE SCALE GENOMIC DNA]</scope>
    <source>
        <strain evidence="3">WD6-1</strain>
    </source>
</reference>
<proteinExistence type="predicted"/>
<name>A0A2U2BX69_9PROT</name>
<dbReference type="EMBL" id="QEXV01000001">
    <property type="protein sequence ID" value="PWE18569.1"/>
    <property type="molecule type" value="Genomic_DNA"/>
</dbReference>
<evidence type="ECO:0000313" key="2">
    <source>
        <dbReference type="EMBL" id="PWE18569.1"/>
    </source>
</evidence>
<dbReference type="OrthoDB" id="9930863at2"/>